<name>W1NVE0_AMBTC</name>
<keyword evidence="2" id="KW-1185">Reference proteome</keyword>
<proteinExistence type="predicted"/>
<organism evidence="1 2">
    <name type="scientific">Amborella trichopoda</name>
    <dbReference type="NCBI Taxonomy" id="13333"/>
    <lineage>
        <taxon>Eukaryota</taxon>
        <taxon>Viridiplantae</taxon>
        <taxon>Streptophyta</taxon>
        <taxon>Embryophyta</taxon>
        <taxon>Tracheophyta</taxon>
        <taxon>Spermatophyta</taxon>
        <taxon>Magnoliopsida</taxon>
        <taxon>Amborellales</taxon>
        <taxon>Amborellaceae</taxon>
        <taxon>Amborella</taxon>
    </lineage>
</organism>
<accession>W1NVE0</accession>
<dbReference type="EMBL" id="KI394998">
    <property type="protein sequence ID" value="ERM99582.1"/>
    <property type="molecule type" value="Genomic_DNA"/>
</dbReference>
<dbReference type="HOGENOM" id="CLU_2100176_0_0_1"/>
<gene>
    <name evidence="1" type="ORF">AMTR_s00088p00132500</name>
</gene>
<evidence type="ECO:0000313" key="1">
    <source>
        <dbReference type="EMBL" id="ERM99582.1"/>
    </source>
</evidence>
<dbReference type="AlphaFoldDB" id="W1NVE0"/>
<evidence type="ECO:0000313" key="2">
    <source>
        <dbReference type="Proteomes" id="UP000017836"/>
    </source>
</evidence>
<dbReference type="Gramene" id="ERM99582">
    <property type="protein sequence ID" value="ERM99582"/>
    <property type="gene ID" value="AMTR_s00088p00132500"/>
</dbReference>
<dbReference type="Proteomes" id="UP000017836">
    <property type="component" value="Unassembled WGS sequence"/>
</dbReference>
<reference evidence="2" key="1">
    <citation type="journal article" date="2013" name="Science">
        <title>The Amborella genome and the evolution of flowering plants.</title>
        <authorList>
            <consortium name="Amborella Genome Project"/>
        </authorList>
    </citation>
    <scope>NUCLEOTIDE SEQUENCE [LARGE SCALE GENOMIC DNA]</scope>
</reference>
<sequence length="116" mass="12401">MWLMWLLWQPSNPPLFGSSYLHHAQTGQPPQGGVRSAITATFMAIGGQLVGSFNVTPKAKRQSNDRYGSRAYTATNSTVVVALHANVVPPSYAPVVSDVPQGPVPALPPLSTAQYQ</sequence>
<protein>
    <submittedName>
        <fullName evidence="1">Uncharacterized protein</fullName>
    </submittedName>
</protein>